<dbReference type="PANTHER" id="PTHR46378">
    <property type="entry name" value="STEROL REGULATORY ELEMENT-BINDING PROTEIN CLEAVAGE-ACTIVATING PROTEIN"/>
    <property type="match status" value="1"/>
</dbReference>
<dbReference type="GO" id="GO:0032934">
    <property type="term" value="F:sterol binding"/>
    <property type="evidence" value="ECO:0007669"/>
    <property type="project" value="InterPro"/>
</dbReference>
<organism evidence="9 10">
    <name type="scientific">Lachancea dasiensis</name>
    <dbReference type="NCBI Taxonomy" id="1072105"/>
    <lineage>
        <taxon>Eukaryota</taxon>
        <taxon>Fungi</taxon>
        <taxon>Dikarya</taxon>
        <taxon>Ascomycota</taxon>
        <taxon>Saccharomycotina</taxon>
        <taxon>Saccharomycetes</taxon>
        <taxon>Saccharomycetales</taxon>
        <taxon>Saccharomycetaceae</taxon>
        <taxon>Lachancea</taxon>
    </lineage>
</organism>
<sequence length="1203" mass="134303">MLRKAVTSHRLFYDISSRAVRCPLLSIFIPLITFFIIAYPSLSSIWQTTWLTSWYLSRTDVEFSRLAKPVDFSLTQLWITQVDGGNILGRASMLEALAIQSRLLHNIPEQDHINLVQSPFQLWNNTIEILHKDPYPLKTLNSKTHTIPKYLLRKALKVNGYVTSAEAIVVNILASKDNLESFRSSLGKNIEELNLLQNVTGFQVYDSMDDRDASLDILFNINVQPINSWDLMGSVGLFSAWATKFYGDFKRTALVKSKVGISVAIVAQIVISMAVSNTVTAIFFGNNVHVPLTLMWFPVVVITSTGSIGMLDQTAGTIISEYSYMQSSSNFEGGDRAPSMNFIYATVNANASFLDRILKSILIAALLLPFSRQTTFFLSLTVVTFFVLQATSFTSILSLDYRRLNSNELLFLRDSDESLSKILDDQDDHSSQIVLKRSKATNFGSFIGLSLYPDGFCILYQIFIIQRYALVRPSSSLPYKALTGNIWGSSTISQSSAISGLKGEFLSWLLLTTYGSGSYSVIWSVNEMIVALKAGSTLKQNSLAKDLNILQTPLVSSYRFDLYYLFEFIVMIVLLSSMALLGLQLLLYRVEWPLTTEEKHGGRNLVADSCPENELTARKANDGLTFHTKELSVGGHSLDIMTISTSDSPFVISVGIDRKLLVWSPLSSPVPLPTEIPLRKQLWPVLKIVTGTNGSFTAIFAKSGYISCWSRTSMRFVWTIKVGFGPDDLLEAFFRIKTKPAFLSKTTPSSRLNTISKSGADELVPKALKRRDSNVSISSRKSSSSVSQAYAAQYSDRAAVVNAEAEENLELVFVTSDGNITSVDIRGAVNTSKVCQSTLPLSSCKKLTTPRVNDRLVICDSKGNVYISTVVNNRWRPRKLVLVRNSFNRGQKLMTPATLMDNNLQERSANTDEPAKEDIVISTRLIPFVGLLLLAKAHDAELVDAQTGTVIKNFKISNYSPVTLRVFHDEPTHCKFCGSASVASLSIAYNEHCSSTLVMRTFKPESRTKTSICLRVERDPREIRCLGLDSVIERKHILEDVDKWDATDNNMIIGLKRKQKKRPDSVISKTMVRSASEDMKLGDNRLRNRIESRIMKPSKSLEYNIHDIWEGWTMTVNGTVTYYQIPVGESGLLTNRIGPVEKFGAKSLVVGFGNVMKVFYLGHEELILAPDGASNEEESGLKFVNKRRQRLNEKKVSINYGQI</sequence>
<dbReference type="GO" id="GO:0005789">
    <property type="term" value="C:endoplasmic reticulum membrane"/>
    <property type="evidence" value="ECO:0007669"/>
    <property type="project" value="UniProtKB-SubCell"/>
</dbReference>
<gene>
    <name evidence="9" type="ORF">LADA_0H16358G</name>
</gene>
<reference evidence="9 10" key="1">
    <citation type="submission" date="2016-03" db="EMBL/GenBank/DDBJ databases">
        <authorList>
            <person name="Devillers H."/>
        </authorList>
    </citation>
    <scope>NUCLEOTIDE SEQUENCE [LARGE SCALE GENOMIC DNA]</scope>
    <source>
        <strain evidence="9">CBS 10888</strain>
    </source>
</reference>
<dbReference type="GO" id="GO:0000139">
    <property type="term" value="C:Golgi membrane"/>
    <property type="evidence" value="ECO:0007669"/>
    <property type="project" value="InterPro"/>
</dbReference>
<dbReference type="OrthoDB" id="1914839at2759"/>
<evidence type="ECO:0000256" key="5">
    <source>
        <dbReference type="ARBA" id="ARBA00022989"/>
    </source>
</evidence>
<feature type="transmembrane region" description="Helical" evidence="8">
    <location>
        <begin position="259"/>
        <end position="284"/>
    </location>
</feature>
<keyword evidence="3 8" id="KW-0812">Transmembrane</keyword>
<evidence type="ECO:0000256" key="2">
    <source>
        <dbReference type="ARBA" id="ARBA00004586"/>
    </source>
</evidence>
<dbReference type="AlphaFoldDB" id="A0A1G4K5A7"/>
<feature type="transmembrane region" description="Helical" evidence="8">
    <location>
        <begin position="290"/>
        <end position="311"/>
    </location>
</feature>
<dbReference type="GO" id="GO:0032936">
    <property type="term" value="C:SREBP-SCAP complex"/>
    <property type="evidence" value="ECO:0007669"/>
    <property type="project" value="TreeGrafter"/>
</dbReference>
<dbReference type="SUPFAM" id="SSF50978">
    <property type="entry name" value="WD40 repeat-like"/>
    <property type="match status" value="1"/>
</dbReference>
<dbReference type="InterPro" id="IPR036322">
    <property type="entry name" value="WD40_repeat_dom_sf"/>
</dbReference>
<evidence type="ECO:0000256" key="8">
    <source>
        <dbReference type="SAM" id="Phobius"/>
    </source>
</evidence>
<dbReference type="Proteomes" id="UP000190274">
    <property type="component" value="Chromosome H"/>
</dbReference>
<name>A0A1G4K5A7_9SACH</name>
<dbReference type="GO" id="GO:0045540">
    <property type="term" value="P:regulation of cholesterol biosynthetic process"/>
    <property type="evidence" value="ECO:0007669"/>
    <property type="project" value="TreeGrafter"/>
</dbReference>
<evidence type="ECO:0000256" key="7">
    <source>
        <dbReference type="ARBA" id="ARBA00023180"/>
    </source>
</evidence>
<dbReference type="InterPro" id="IPR030225">
    <property type="entry name" value="SCAP"/>
</dbReference>
<evidence type="ECO:0000256" key="4">
    <source>
        <dbReference type="ARBA" id="ARBA00022824"/>
    </source>
</evidence>
<evidence type="ECO:0000256" key="3">
    <source>
        <dbReference type="ARBA" id="ARBA00022692"/>
    </source>
</evidence>
<dbReference type="EMBL" id="LT598461">
    <property type="protein sequence ID" value="SCU98945.1"/>
    <property type="molecule type" value="Genomic_DNA"/>
</dbReference>
<feature type="transmembrane region" description="Helical" evidence="8">
    <location>
        <begin position="20"/>
        <end position="39"/>
    </location>
</feature>
<evidence type="ECO:0000256" key="1">
    <source>
        <dbReference type="ARBA" id="ARBA00004127"/>
    </source>
</evidence>
<evidence type="ECO:0000256" key="6">
    <source>
        <dbReference type="ARBA" id="ARBA00023136"/>
    </source>
</evidence>
<feature type="transmembrane region" description="Helical" evidence="8">
    <location>
        <begin position="376"/>
        <end position="399"/>
    </location>
</feature>
<protein>
    <submittedName>
        <fullName evidence="9">LADA_0H16358g1_1</fullName>
    </submittedName>
</protein>
<keyword evidence="7" id="KW-0325">Glycoprotein</keyword>
<dbReference type="GO" id="GO:0032933">
    <property type="term" value="P:SREBP signaling pathway"/>
    <property type="evidence" value="ECO:0007669"/>
    <property type="project" value="InterPro"/>
</dbReference>
<feature type="transmembrane region" description="Helical" evidence="8">
    <location>
        <begin position="562"/>
        <end position="587"/>
    </location>
</feature>
<accession>A0A1G4K5A7</accession>
<comment type="subcellular location">
    <subcellularLocation>
        <location evidence="1">Endomembrane system</location>
        <topology evidence="1">Multi-pass membrane protein</topology>
    </subcellularLocation>
    <subcellularLocation>
        <location evidence="2">Endoplasmic reticulum membrane</location>
    </subcellularLocation>
</comment>
<evidence type="ECO:0000313" key="10">
    <source>
        <dbReference type="Proteomes" id="UP000190274"/>
    </source>
</evidence>
<evidence type="ECO:0000313" key="9">
    <source>
        <dbReference type="EMBL" id="SCU98945.1"/>
    </source>
</evidence>
<keyword evidence="10" id="KW-1185">Reference proteome</keyword>
<keyword evidence="5 8" id="KW-1133">Transmembrane helix</keyword>
<proteinExistence type="predicted"/>
<dbReference type="PANTHER" id="PTHR46378:SF1">
    <property type="entry name" value="STEROL REGULATORY ELEMENT-BINDING PROTEIN CLEAVAGE-ACTIVATING PROTEIN"/>
    <property type="match status" value="1"/>
</dbReference>
<dbReference type="STRING" id="1266660.A0A1G4K5A7"/>
<keyword evidence="6 8" id="KW-0472">Membrane</keyword>
<keyword evidence="4" id="KW-0256">Endoplasmic reticulum</keyword>